<keyword evidence="2" id="KW-0378">Hydrolase</keyword>
<dbReference type="PANTHER" id="PTHR10458">
    <property type="entry name" value="PEPTIDE DEFORMYLASE"/>
    <property type="match status" value="1"/>
</dbReference>
<dbReference type="InterPro" id="IPR036821">
    <property type="entry name" value="Peptide_deformylase_sf"/>
</dbReference>
<comment type="similarity">
    <text evidence="1 2">Belongs to the polypeptide deformylase family.</text>
</comment>
<dbReference type="PIRSF" id="PIRSF004749">
    <property type="entry name" value="Pep_def"/>
    <property type="match status" value="1"/>
</dbReference>
<dbReference type="GO" id="GO:0042586">
    <property type="term" value="F:peptide deformylase activity"/>
    <property type="evidence" value="ECO:0007669"/>
    <property type="project" value="UniProtKB-UniRule"/>
</dbReference>
<dbReference type="CDD" id="cd00487">
    <property type="entry name" value="Pep_deformylase"/>
    <property type="match status" value="1"/>
</dbReference>
<keyword evidence="2" id="KW-0648">Protein biosynthesis</keyword>
<comment type="function">
    <text evidence="2">Removes the formyl group from the N-terminal Met of newly synthesized proteins. Requires at least a dipeptide for an efficient rate of reaction. N-terminal L-methionine is a prerequisite for activity but the enzyme has broad specificity at other positions.</text>
</comment>
<dbReference type="Pfam" id="PF01327">
    <property type="entry name" value="Pep_deformylase"/>
    <property type="match status" value="1"/>
</dbReference>
<organism evidence="3 4">
    <name type="scientific">Actinomyces oris</name>
    <dbReference type="NCBI Taxonomy" id="544580"/>
    <lineage>
        <taxon>Bacteria</taxon>
        <taxon>Bacillati</taxon>
        <taxon>Actinomycetota</taxon>
        <taxon>Actinomycetes</taxon>
        <taxon>Actinomycetales</taxon>
        <taxon>Actinomycetaceae</taxon>
        <taxon>Actinomyces</taxon>
    </lineage>
</organism>
<feature type="binding site" evidence="2">
    <location>
        <position position="141"/>
    </location>
    <ligand>
        <name>Fe cation</name>
        <dbReference type="ChEBI" id="CHEBI:24875"/>
    </ligand>
</feature>
<dbReference type="InterPro" id="IPR023635">
    <property type="entry name" value="Peptide_deformylase"/>
</dbReference>
<dbReference type="NCBIfam" id="TIGR00079">
    <property type="entry name" value="pept_deformyl"/>
    <property type="match status" value="1"/>
</dbReference>
<comment type="catalytic activity">
    <reaction evidence="2">
        <text>N-terminal N-formyl-L-methionyl-[peptide] + H2O = N-terminal L-methionyl-[peptide] + formate</text>
        <dbReference type="Rhea" id="RHEA:24420"/>
        <dbReference type="Rhea" id="RHEA-COMP:10639"/>
        <dbReference type="Rhea" id="RHEA-COMP:10640"/>
        <dbReference type="ChEBI" id="CHEBI:15377"/>
        <dbReference type="ChEBI" id="CHEBI:15740"/>
        <dbReference type="ChEBI" id="CHEBI:49298"/>
        <dbReference type="ChEBI" id="CHEBI:64731"/>
        <dbReference type="EC" id="3.5.1.88"/>
    </reaction>
</comment>
<dbReference type="Proteomes" id="UP000186855">
    <property type="component" value="Unassembled WGS sequence"/>
</dbReference>
<dbReference type="PANTHER" id="PTHR10458:SF22">
    <property type="entry name" value="PEPTIDE DEFORMYLASE"/>
    <property type="match status" value="1"/>
</dbReference>
<dbReference type="Gene3D" id="3.90.45.10">
    <property type="entry name" value="Peptide deformylase"/>
    <property type="match status" value="1"/>
</dbReference>
<feature type="active site" evidence="2">
    <location>
        <position position="142"/>
    </location>
</feature>
<name>A0A1Q8VV87_9ACTO</name>
<dbReference type="PRINTS" id="PR01576">
    <property type="entry name" value="PDEFORMYLASE"/>
</dbReference>
<comment type="cofactor">
    <cofactor evidence="2">
        <name>Fe(2+)</name>
        <dbReference type="ChEBI" id="CHEBI:29033"/>
    </cofactor>
    <text evidence="2">Binds 1 Fe(2+) ion.</text>
</comment>
<accession>A0A1Q8VV87</accession>
<keyword evidence="2" id="KW-0479">Metal-binding</keyword>
<keyword evidence="2" id="KW-0408">Iron</keyword>
<reference evidence="3 4" key="1">
    <citation type="submission" date="2016-12" db="EMBL/GenBank/DDBJ databases">
        <title>Genomic comparison of strains in the 'Actinomyces naeslundii' group.</title>
        <authorList>
            <person name="Mughal S.R."/>
            <person name="Do T."/>
            <person name="Gilbert S.C."/>
            <person name="Witherden E.A."/>
            <person name="Didelot X."/>
            <person name="Beighton D."/>
        </authorList>
    </citation>
    <scope>NUCLEOTIDE SEQUENCE [LARGE SCALE GENOMIC DNA]</scope>
    <source>
        <strain evidence="3 4">S24V</strain>
    </source>
</reference>
<protein>
    <recommendedName>
        <fullName evidence="2">Peptide deformylase</fullName>
        <shortName evidence="2">PDF</shortName>
        <ecNumber evidence="2">3.5.1.88</ecNumber>
    </recommendedName>
    <alternativeName>
        <fullName evidence="2">Polypeptide deformylase</fullName>
    </alternativeName>
</protein>
<evidence type="ECO:0000256" key="2">
    <source>
        <dbReference type="HAMAP-Rule" id="MF_00163"/>
    </source>
</evidence>
<feature type="binding site" evidence="2">
    <location>
        <position position="99"/>
    </location>
    <ligand>
        <name>Fe cation</name>
        <dbReference type="ChEBI" id="CHEBI:24875"/>
    </ligand>
</feature>
<dbReference type="AlphaFoldDB" id="A0A1Q8VV87"/>
<dbReference type="GO" id="GO:0006412">
    <property type="term" value="P:translation"/>
    <property type="evidence" value="ECO:0007669"/>
    <property type="project" value="UniProtKB-UniRule"/>
</dbReference>
<feature type="binding site" evidence="2">
    <location>
        <position position="145"/>
    </location>
    <ligand>
        <name>Fe cation</name>
        <dbReference type="ChEBI" id="CHEBI:24875"/>
    </ligand>
</feature>
<gene>
    <name evidence="2" type="primary">def</name>
    <name evidence="3" type="ORF">BKH30_07465</name>
</gene>
<dbReference type="EC" id="3.5.1.88" evidence="2"/>
<dbReference type="EMBL" id="MSKI01000078">
    <property type="protein sequence ID" value="OLO52009.1"/>
    <property type="molecule type" value="Genomic_DNA"/>
</dbReference>
<evidence type="ECO:0000313" key="3">
    <source>
        <dbReference type="EMBL" id="OLO52009.1"/>
    </source>
</evidence>
<comment type="caution">
    <text evidence="3">The sequence shown here is derived from an EMBL/GenBank/DDBJ whole genome shotgun (WGS) entry which is preliminary data.</text>
</comment>
<dbReference type="SUPFAM" id="SSF56420">
    <property type="entry name" value="Peptide deformylase"/>
    <property type="match status" value="1"/>
</dbReference>
<evidence type="ECO:0000256" key="1">
    <source>
        <dbReference type="ARBA" id="ARBA00010759"/>
    </source>
</evidence>
<dbReference type="HAMAP" id="MF_00163">
    <property type="entry name" value="Pep_deformylase"/>
    <property type="match status" value="1"/>
</dbReference>
<evidence type="ECO:0000313" key="4">
    <source>
        <dbReference type="Proteomes" id="UP000186855"/>
    </source>
</evidence>
<proteinExistence type="inferred from homology"/>
<dbReference type="GO" id="GO:0046872">
    <property type="term" value="F:metal ion binding"/>
    <property type="evidence" value="ECO:0007669"/>
    <property type="project" value="UniProtKB-KW"/>
</dbReference>
<sequence>MTVRQIIKLNDVNDSILRSPCRKVVFSENGAHILDSLIGDMLDTLLAHPICIGLSANQIGIPLCVSIINVNRLSDDNITLINPEIIQSSGSKDLKYESCMSVPHARGLVEMRKKLTVTYQMNTGQQARQIFTGFLGRVVRHEIDHLNGVIYTDRVLPNSPVESSSAFDYESVTAVSYSESEVAHLTSRLS</sequence>